<accession>A0ABM3JJX8</accession>
<dbReference type="GeneID" id="125777814"/>
<proteinExistence type="predicted"/>
<reference evidence="2" key="1">
    <citation type="submission" date="2025-05" db="UniProtKB">
        <authorList>
            <consortium name="RefSeq"/>
        </authorList>
    </citation>
    <scope>NUCLEOTIDE SEQUENCE [LARGE SCALE GENOMIC DNA]</scope>
</reference>
<dbReference type="RefSeq" id="XP_049309523.1">
    <property type="nucleotide sequence ID" value="XM_049453566.1"/>
</dbReference>
<evidence type="ECO:0000313" key="2">
    <source>
        <dbReference type="Proteomes" id="UP001652620"/>
    </source>
</evidence>
<protein>
    <submittedName>
        <fullName evidence="3">Uncharacterized protein LOC125777814</fullName>
    </submittedName>
</protein>
<feature type="region of interest" description="Disordered" evidence="1">
    <location>
        <begin position="473"/>
        <end position="493"/>
    </location>
</feature>
<keyword evidence="2" id="KW-1185">Reference proteome</keyword>
<reference evidence="3" key="2">
    <citation type="submission" date="2025-08" db="UniProtKB">
        <authorList>
            <consortium name="RefSeq"/>
        </authorList>
    </citation>
    <scope>IDENTIFICATION</scope>
    <source>
        <tissue evidence="3">Adult</tissue>
    </source>
</reference>
<dbReference type="Proteomes" id="UP001652620">
    <property type="component" value="Chromosome 1"/>
</dbReference>
<dbReference type="Pfam" id="PF12259">
    <property type="entry name" value="Baculo_F"/>
    <property type="match status" value="1"/>
</dbReference>
<feature type="compositionally biased region" description="Low complexity" evidence="1">
    <location>
        <begin position="387"/>
        <end position="413"/>
    </location>
</feature>
<sequence length="506" mass="55966">MAITNNDLNRISASDLLKEAAKIKEFRGDGSYDISSFIGEVELILPLFDENQAVKNYVWERHIKTKIQGEALQIIRTLNRDSSWDEVKTELIRNFGIRESYHQLFHQAITTRQYNGQWILKLLILTAIWTLGLGQVTIDKIESNKGYIEIQTGDADIVKSYVTILHVINPLEISNLLNEIESNIKSLNLQVGQAILNMQIKFIRSKINTITPHRQKRGLLNAVGTVQKWLYGTMDDNDRQDLEQHLNIIDTNNHKAIETINKQIDINTNFNKTFLELKRLMHNDRDMISAKLNSIGSISKRTQDEILYLDFSLKLKILQDNVEHIQDNIAISMDVETPVANTATARAATNVPRNGPAPASRTLVATASAVAPAATAPATTPEPVPASAPAAVPARAPRGGTRATPTTSRTSETCPPLWNIQGYATFATAASCPGPRAVPNVSPAAPHAATPQLVTRSQPATQPRLLPADRVIHQRSGTSVRRRQTGPPPRQSTGLATLQQLQRLLG</sequence>
<gene>
    <name evidence="3" type="primary">LOC125777814</name>
</gene>
<name>A0ABM3JJX8_BACDO</name>
<feature type="region of interest" description="Disordered" evidence="1">
    <location>
        <begin position="438"/>
        <end position="459"/>
    </location>
</feature>
<dbReference type="InterPro" id="IPR022048">
    <property type="entry name" value="Envelope_fusion-like"/>
</dbReference>
<feature type="region of interest" description="Disordered" evidence="1">
    <location>
        <begin position="374"/>
        <end position="414"/>
    </location>
</feature>
<evidence type="ECO:0000256" key="1">
    <source>
        <dbReference type="SAM" id="MobiDB-lite"/>
    </source>
</evidence>
<organism evidence="2 3">
    <name type="scientific">Bactrocera dorsalis</name>
    <name type="common">Oriental fruit fly</name>
    <name type="synonym">Dacus dorsalis</name>
    <dbReference type="NCBI Taxonomy" id="27457"/>
    <lineage>
        <taxon>Eukaryota</taxon>
        <taxon>Metazoa</taxon>
        <taxon>Ecdysozoa</taxon>
        <taxon>Arthropoda</taxon>
        <taxon>Hexapoda</taxon>
        <taxon>Insecta</taxon>
        <taxon>Pterygota</taxon>
        <taxon>Neoptera</taxon>
        <taxon>Endopterygota</taxon>
        <taxon>Diptera</taxon>
        <taxon>Brachycera</taxon>
        <taxon>Muscomorpha</taxon>
        <taxon>Tephritoidea</taxon>
        <taxon>Tephritidae</taxon>
        <taxon>Bactrocera</taxon>
        <taxon>Bactrocera</taxon>
    </lineage>
</organism>
<evidence type="ECO:0000313" key="3">
    <source>
        <dbReference type="RefSeq" id="XP_049309523.1"/>
    </source>
</evidence>